<dbReference type="InterPro" id="IPR043133">
    <property type="entry name" value="GTP-CH-I_C/QueF"/>
</dbReference>
<dbReference type="PANTHER" id="PTHR42844:SF1">
    <property type="entry name" value="DIHYDRONEOPTERIN ALDOLASE 1-RELATED"/>
    <property type="match status" value="1"/>
</dbReference>
<evidence type="ECO:0000256" key="3">
    <source>
        <dbReference type="ARBA" id="ARBA00005708"/>
    </source>
</evidence>
<keyword evidence="5 6" id="KW-0456">Lyase</keyword>
<proteinExistence type="inferred from homology"/>
<dbReference type="NCBIfam" id="TIGR00525">
    <property type="entry name" value="folB"/>
    <property type="match status" value="1"/>
</dbReference>
<evidence type="ECO:0000256" key="1">
    <source>
        <dbReference type="ARBA" id="ARBA00001353"/>
    </source>
</evidence>
<comment type="pathway">
    <text evidence="2 6">Cofactor biosynthesis; tetrahydrofolate biosynthesis; 2-amino-4-hydroxy-6-hydroxymethyl-7,8-dihydropteridine diphosphate from 7,8-dihydroneopterin triphosphate: step 3/4.</text>
</comment>
<evidence type="ECO:0000256" key="6">
    <source>
        <dbReference type="RuleBase" id="RU362079"/>
    </source>
</evidence>
<evidence type="ECO:0000256" key="2">
    <source>
        <dbReference type="ARBA" id="ARBA00005013"/>
    </source>
</evidence>
<evidence type="ECO:0000313" key="8">
    <source>
        <dbReference type="EMBL" id="MDQ0473796.1"/>
    </source>
</evidence>
<comment type="catalytic activity">
    <reaction evidence="1 6">
        <text>7,8-dihydroneopterin = 6-hydroxymethyl-7,8-dihydropterin + glycolaldehyde</text>
        <dbReference type="Rhea" id="RHEA:10540"/>
        <dbReference type="ChEBI" id="CHEBI:17001"/>
        <dbReference type="ChEBI" id="CHEBI:17071"/>
        <dbReference type="ChEBI" id="CHEBI:44841"/>
        <dbReference type="EC" id="4.1.2.25"/>
    </reaction>
</comment>
<sequence length="123" mass="13682">MSELVAVSRVFLRALTVEAHIGYYAHEKGVKQPLVVEVELTLDQARFGDDDIRRTVDYTQVARYAHTLAESHVDLIETFVERLADLCLAMTHVVAVRVRVEKPRAVPGAMAGVEVVRVRRAGG</sequence>
<keyword evidence="4 6" id="KW-0289">Folate biosynthesis</keyword>
<dbReference type="Gene3D" id="3.30.1130.10">
    <property type="match status" value="1"/>
</dbReference>
<dbReference type="SUPFAM" id="SSF55620">
    <property type="entry name" value="Tetrahydrobiopterin biosynthesis enzymes-like"/>
    <property type="match status" value="1"/>
</dbReference>
<dbReference type="Proteomes" id="UP001242480">
    <property type="component" value="Unassembled WGS sequence"/>
</dbReference>
<dbReference type="EC" id="4.1.2.25" evidence="6"/>
<reference evidence="8 9" key="1">
    <citation type="submission" date="2023-07" db="EMBL/GenBank/DDBJ databases">
        <title>Genomic Encyclopedia of Type Strains, Phase IV (KMG-IV): sequencing the most valuable type-strain genomes for metagenomic binning, comparative biology and taxonomic classification.</title>
        <authorList>
            <person name="Goeker M."/>
        </authorList>
    </citation>
    <scope>NUCLEOTIDE SEQUENCE [LARGE SCALE GENOMIC DNA]</scope>
    <source>
        <strain evidence="8 9">DSM 19619</strain>
    </source>
</reference>
<dbReference type="GO" id="GO:0004150">
    <property type="term" value="F:dihydroneopterin aldolase activity"/>
    <property type="evidence" value="ECO:0007669"/>
    <property type="project" value="UniProtKB-EC"/>
</dbReference>
<evidence type="ECO:0000259" key="7">
    <source>
        <dbReference type="SMART" id="SM00905"/>
    </source>
</evidence>
<dbReference type="EMBL" id="JAUSVX010000018">
    <property type="protein sequence ID" value="MDQ0473796.1"/>
    <property type="molecule type" value="Genomic_DNA"/>
</dbReference>
<comment type="similarity">
    <text evidence="3 6">Belongs to the DHNA family.</text>
</comment>
<gene>
    <name evidence="8" type="ORF">QO011_006832</name>
</gene>
<dbReference type="InterPro" id="IPR006156">
    <property type="entry name" value="Dihydroneopterin_aldolase"/>
</dbReference>
<dbReference type="PANTHER" id="PTHR42844">
    <property type="entry name" value="DIHYDRONEOPTERIN ALDOLASE 1-RELATED"/>
    <property type="match status" value="1"/>
</dbReference>
<accession>A0ABU0JHN2</accession>
<dbReference type="InterPro" id="IPR006157">
    <property type="entry name" value="FolB_dom"/>
</dbReference>
<comment type="function">
    <text evidence="6">Catalyzes the conversion of 7,8-dihydroneopterin to 6-hydroxymethyl-7,8-dihydropterin.</text>
</comment>
<dbReference type="Pfam" id="PF02152">
    <property type="entry name" value="FolB"/>
    <property type="match status" value="1"/>
</dbReference>
<evidence type="ECO:0000256" key="5">
    <source>
        <dbReference type="ARBA" id="ARBA00023239"/>
    </source>
</evidence>
<protein>
    <recommendedName>
        <fullName evidence="6">7,8-dihydroneopterin aldolase</fullName>
        <ecNumber evidence="6">4.1.2.25</ecNumber>
    </recommendedName>
</protein>
<name>A0ABU0JHN2_9HYPH</name>
<dbReference type="SMART" id="SM00905">
    <property type="entry name" value="FolB"/>
    <property type="match status" value="1"/>
</dbReference>
<feature type="domain" description="Dihydroneopterin aldolase/epimerase" evidence="7">
    <location>
        <begin position="10"/>
        <end position="117"/>
    </location>
</feature>
<evidence type="ECO:0000313" key="9">
    <source>
        <dbReference type="Proteomes" id="UP001242480"/>
    </source>
</evidence>
<dbReference type="NCBIfam" id="TIGR00526">
    <property type="entry name" value="folB_dom"/>
    <property type="match status" value="1"/>
</dbReference>
<dbReference type="RefSeq" id="WP_307282443.1">
    <property type="nucleotide sequence ID" value="NZ_JAUSVX010000018.1"/>
</dbReference>
<keyword evidence="9" id="KW-1185">Reference proteome</keyword>
<organism evidence="8 9">
    <name type="scientific">Labrys wisconsinensis</name>
    <dbReference type="NCBI Taxonomy" id="425677"/>
    <lineage>
        <taxon>Bacteria</taxon>
        <taxon>Pseudomonadati</taxon>
        <taxon>Pseudomonadota</taxon>
        <taxon>Alphaproteobacteria</taxon>
        <taxon>Hyphomicrobiales</taxon>
        <taxon>Xanthobacteraceae</taxon>
        <taxon>Labrys</taxon>
    </lineage>
</organism>
<comment type="caution">
    <text evidence="8">The sequence shown here is derived from an EMBL/GenBank/DDBJ whole genome shotgun (WGS) entry which is preliminary data.</text>
</comment>
<evidence type="ECO:0000256" key="4">
    <source>
        <dbReference type="ARBA" id="ARBA00022909"/>
    </source>
</evidence>